<gene>
    <name evidence="1" type="ORF">ANCCAN_19088</name>
</gene>
<reference evidence="1 2" key="1">
    <citation type="submission" date="2014-10" db="EMBL/GenBank/DDBJ databases">
        <title>Draft genome of the hookworm Ancylostoma caninum.</title>
        <authorList>
            <person name="Mitreva M."/>
        </authorList>
    </citation>
    <scope>NUCLEOTIDE SEQUENCE [LARGE SCALE GENOMIC DNA]</scope>
    <source>
        <strain evidence="1 2">Baltimore</strain>
    </source>
</reference>
<sequence>MKEKKVYCLTCFSWHGTNVSPPYSITFPSVSAAVPRTDATLEEEMVASSLCLTKYGNECWAAGMLSQNKSTKKSKNSGPRKRWPGSSTLPISMMTYPAALHEGTGIQRIQRREKFTYPSGAWTVQQMKIKLTTLICALLSISFTSIPTQWSYCRN</sequence>
<evidence type="ECO:0000313" key="1">
    <source>
        <dbReference type="EMBL" id="RCN35057.1"/>
    </source>
</evidence>
<proteinExistence type="predicted"/>
<keyword evidence="2" id="KW-1185">Reference proteome</keyword>
<accession>A0A368FXN9</accession>
<dbReference type="EMBL" id="JOJR01000706">
    <property type="protein sequence ID" value="RCN35057.1"/>
    <property type="molecule type" value="Genomic_DNA"/>
</dbReference>
<protein>
    <submittedName>
        <fullName evidence="1">Uncharacterized protein</fullName>
    </submittedName>
</protein>
<name>A0A368FXN9_ANCCA</name>
<comment type="caution">
    <text evidence="1">The sequence shown here is derived from an EMBL/GenBank/DDBJ whole genome shotgun (WGS) entry which is preliminary data.</text>
</comment>
<organism evidence="1 2">
    <name type="scientific">Ancylostoma caninum</name>
    <name type="common">Dog hookworm</name>
    <dbReference type="NCBI Taxonomy" id="29170"/>
    <lineage>
        <taxon>Eukaryota</taxon>
        <taxon>Metazoa</taxon>
        <taxon>Ecdysozoa</taxon>
        <taxon>Nematoda</taxon>
        <taxon>Chromadorea</taxon>
        <taxon>Rhabditida</taxon>
        <taxon>Rhabditina</taxon>
        <taxon>Rhabditomorpha</taxon>
        <taxon>Strongyloidea</taxon>
        <taxon>Ancylostomatidae</taxon>
        <taxon>Ancylostomatinae</taxon>
        <taxon>Ancylostoma</taxon>
    </lineage>
</organism>
<evidence type="ECO:0000313" key="2">
    <source>
        <dbReference type="Proteomes" id="UP000252519"/>
    </source>
</evidence>
<dbReference type="AlphaFoldDB" id="A0A368FXN9"/>
<dbReference type="Proteomes" id="UP000252519">
    <property type="component" value="Unassembled WGS sequence"/>
</dbReference>